<dbReference type="SUPFAM" id="SSF52743">
    <property type="entry name" value="Subtilisin-like"/>
    <property type="match status" value="1"/>
</dbReference>
<feature type="domain" description="Autotransporter" evidence="8">
    <location>
        <begin position="424"/>
        <end position="710"/>
    </location>
</feature>
<dbReference type="Gene3D" id="2.40.128.130">
    <property type="entry name" value="Autotransporter beta-domain"/>
    <property type="match status" value="1"/>
</dbReference>
<feature type="active site" description="Charge relay system" evidence="6">
    <location>
        <position position="106"/>
    </location>
</feature>
<organism evidence="9">
    <name type="scientific">Rhodopseudomonas palustris (strain ATCC BAA-98 / CGA009)</name>
    <dbReference type="NCBI Taxonomy" id="258594"/>
    <lineage>
        <taxon>Bacteria</taxon>
        <taxon>Pseudomonadati</taxon>
        <taxon>Pseudomonadota</taxon>
        <taxon>Alphaproteobacteria</taxon>
        <taxon>Hyphomicrobiales</taxon>
        <taxon>Nitrobacteraceae</taxon>
        <taxon>Rhodopseudomonas</taxon>
    </lineage>
</organism>
<dbReference type="eggNOG" id="COG1404">
    <property type="taxonomic scope" value="Bacteria"/>
</dbReference>
<evidence type="ECO:0000313" key="9">
    <source>
        <dbReference type="EMBL" id="CAE29452.1"/>
    </source>
</evidence>
<protein>
    <submittedName>
        <fullName evidence="9">Possible serine protease/outer membrane autotransporter</fullName>
    </submittedName>
</protein>
<proteinExistence type="inferred from homology"/>
<name>Q6N2N9_RHOPA</name>
<keyword evidence="5 6" id="KW-0720">Serine protease</keyword>
<evidence type="ECO:0000256" key="5">
    <source>
        <dbReference type="ARBA" id="ARBA00022825"/>
    </source>
</evidence>
<feature type="active site" description="Charge relay system" evidence="6">
    <location>
        <position position="76"/>
    </location>
</feature>
<dbReference type="PROSITE" id="PS00136">
    <property type="entry name" value="SUBTILASE_ASP"/>
    <property type="match status" value="1"/>
</dbReference>
<dbReference type="NCBIfam" id="TIGR01414">
    <property type="entry name" value="autotrans_barl"/>
    <property type="match status" value="1"/>
</dbReference>
<dbReference type="InterPro" id="IPR015500">
    <property type="entry name" value="Peptidase_S8_subtilisin-rel"/>
</dbReference>
<evidence type="ECO:0000256" key="7">
    <source>
        <dbReference type="SAM" id="SignalP"/>
    </source>
</evidence>
<dbReference type="PRINTS" id="PR00723">
    <property type="entry name" value="SUBTILISIN"/>
</dbReference>
<feature type="active site" description="Charge relay system" evidence="6">
    <location>
        <position position="289"/>
    </location>
</feature>
<dbReference type="Pfam" id="PF00082">
    <property type="entry name" value="Peptidase_S8"/>
    <property type="match status" value="1"/>
</dbReference>
<dbReference type="InterPro" id="IPR050131">
    <property type="entry name" value="Peptidase_S8_subtilisin-like"/>
</dbReference>
<dbReference type="PANTHER" id="PTHR43806">
    <property type="entry name" value="PEPTIDASE S8"/>
    <property type="match status" value="1"/>
</dbReference>
<dbReference type="HOGENOM" id="CLU_388769_0_0_5"/>
<feature type="chain" id="PRO_5004278732" evidence="7">
    <location>
        <begin position="46"/>
        <end position="710"/>
    </location>
</feature>
<dbReference type="GO" id="GO:0004252">
    <property type="term" value="F:serine-type endopeptidase activity"/>
    <property type="evidence" value="ECO:0007669"/>
    <property type="project" value="UniProtKB-UniRule"/>
</dbReference>
<keyword evidence="3 7" id="KW-0732">Signal</keyword>
<dbReference type="PhylomeDB" id="Q6N2N9"/>
<dbReference type="GO" id="GO:0006508">
    <property type="term" value="P:proteolysis"/>
    <property type="evidence" value="ECO:0007669"/>
    <property type="project" value="UniProtKB-KW"/>
</dbReference>
<evidence type="ECO:0000256" key="2">
    <source>
        <dbReference type="ARBA" id="ARBA00022670"/>
    </source>
</evidence>
<evidence type="ECO:0000259" key="8">
    <source>
        <dbReference type="PROSITE" id="PS51208"/>
    </source>
</evidence>
<dbReference type="InterPro" id="IPR005546">
    <property type="entry name" value="Autotransporte_beta"/>
</dbReference>
<dbReference type="STRING" id="258594.RPA4011"/>
<dbReference type="InterPro" id="IPR036852">
    <property type="entry name" value="Peptidase_S8/S53_dom_sf"/>
</dbReference>
<dbReference type="InterPro" id="IPR034061">
    <property type="entry name" value="Peptidases_S8_Autotransporter"/>
</dbReference>
<feature type="signal peptide" evidence="7">
    <location>
        <begin position="1"/>
        <end position="45"/>
    </location>
</feature>
<dbReference type="CDD" id="cd04848">
    <property type="entry name" value="Peptidases_S8_Autotransporter_serine_protease_like"/>
    <property type="match status" value="1"/>
</dbReference>
<dbReference type="PROSITE" id="PS00138">
    <property type="entry name" value="SUBTILASE_SER"/>
    <property type="match status" value="1"/>
</dbReference>
<gene>
    <name evidence="9" type="ordered locus">RPA4011</name>
</gene>
<dbReference type="eggNOG" id="COG4625">
    <property type="taxonomic scope" value="Bacteria"/>
</dbReference>
<dbReference type="PROSITE" id="PS51892">
    <property type="entry name" value="SUBTILASE"/>
    <property type="match status" value="1"/>
</dbReference>
<evidence type="ECO:0000256" key="3">
    <source>
        <dbReference type="ARBA" id="ARBA00022729"/>
    </source>
</evidence>
<dbReference type="InterPro" id="IPR036709">
    <property type="entry name" value="Autotransporte_beta_dom_sf"/>
</dbReference>
<evidence type="ECO:0000256" key="1">
    <source>
        <dbReference type="ARBA" id="ARBA00011073"/>
    </source>
</evidence>
<accession>Q6N2N9</accession>
<dbReference type="Gene3D" id="3.40.50.200">
    <property type="entry name" value="Peptidase S8/S53 domain"/>
    <property type="match status" value="1"/>
</dbReference>
<dbReference type="SUPFAM" id="SSF103515">
    <property type="entry name" value="Autotransporter"/>
    <property type="match status" value="1"/>
</dbReference>
<dbReference type="InterPro" id="IPR023827">
    <property type="entry name" value="Peptidase_S8_Asp-AS"/>
</dbReference>
<evidence type="ECO:0000256" key="4">
    <source>
        <dbReference type="ARBA" id="ARBA00022801"/>
    </source>
</evidence>
<dbReference type="GO" id="GO:0019867">
    <property type="term" value="C:outer membrane"/>
    <property type="evidence" value="ECO:0007669"/>
    <property type="project" value="InterPro"/>
</dbReference>
<dbReference type="PROSITE" id="PS51208">
    <property type="entry name" value="AUTOTRANSPORTER"/>
    <property type="match status" value="1"/>
</dbReference>
<dbReference type="EMBL" id="BX572605">
    <property type="protein sequence ID" value="CAE29452.1"/>
    <property type="molecule type" value="Genomic_DNA"/>
</dbReference>
<dbReference type="AlphaFoldDB" id="Q6N2N9"/>
<dbReference type="PANTHER" id="PTHR43806:SF11">
    <property type="entry name" value="CEREVISIN-RELATED"/>
    <property type="match status" value="1"/>
</dbReference>
<keyword evidence="4 6" id="KW-0378">Hydrolase</keyword>
<dbReference type="Pfam" id="PF03797">
    <property type="entry name" value="Autotransporter"/>
    <property type="match status" value="1"/>
</dbReference>
<evidence type="ECO:0000256" key="6">
    <source>
        <dbReference type="PROSITE-ProRule" id="PRU01240"/>
    </source>
</evidence>
<dbReference type="SMART" id="SM00869">
    <property type="entry name" value="Autotransporter"/>
    <property type="match status" value="1"/>
</dbReference>
<keyword evidence="2 6" id="KW-0645">Protease</keyword>
<dbReference type="InterPro" id="IPR000209">
    <property type="entry name" value="Peptidase_S8/S53_dom"/>
</dbReference>
<comment type="similarity">
    <text evidence="1 6">Belongs to the peptidase S8 family.</text>
</comment>
<dbReference type="SMR" id="Q6N2N9"/>
<dbReference type="InterPro" id="IPR023828">
    <property type="entry name" value="Peptidase_S8_Ser-AS"/>
</dbReference>
<reference evidence="9" key="1">
    <citation type="journal article" date="2004" name="Nat. Biotechnol.">
        <title>Complete genome sequence of the metabolically versatile photosynthetic bacterium Rhodopseudomonas palustris.</title>
        <authorList>
            <person name="Larimer F.W."/>
            <person name="Chain P."/>
            <person name="Hauser L."/>
            <person name="Lamerdin J."/>
            <person name="Malfatti S."/>
            <person name="Do L."/>
            <person name="Land M.L."/>
            <person name="Pelletier D.A."/>
            <person name="Beatty J.T."/>
            <person name="Lang A.S."/>
            <person name="Tabita F.R."/>
            <person name="Gibson J.L."/>
            <person name="Hanson T.E."/>
            <person name="Bobst C."/>
            <person name="Torres J.L."/>
            <person name="Peres C."/>
            <person name="Harrison F.H."/>
            <person name="Gibson J."/>
            <person name="Harwood C.S."/>
        </authorList>
    </citation>
    <scope>NUCLEOTIDE SEQUENCE [LARGE SCALE GENOMIC DNA]</scope>
    <source>
        <strain evidence="9">CGA009</strain>
    </source>
</reference>
<sequence>MQGHHFGGDMSNSEAIDNTTAKLRLAQSSSLLALALLIGSAPAQAADTDWGWLAIGAPAATAQGWTGKGVVIGVVDTGIDFSHPALSGRAFDYNYGSFVAGSNHPHATHVAGIIGATDINRGMEGVAPDVRFSSMKIFTGAGGSYLGDAAVADAYDGAIGSGVRIFNNSWGSSDSIANFTSREELLAHEPLLVGAFTRAVNADAVLVWSTGNDGRSQPSWQAAAPYYIQELKANWIAVTSVGENGTIASYANACGVAKAWCLAAPGGDFNPGIYSTIPGKDYGYMSGTSMAAPYVTGATAIARQMFPKASGAQLAQIVLQTSRDIGAPGIDDVYGWGLLAVDNIVDTINPRGAALFASAAWGRFTTLSAIGNTVLDRISDLRNGRGDVVTAPLAFAGQNGAFSQSGSNPRNAYAADLAAAPQPSPLGFGSVWARGLAGRATLSGSASSPQTTADISGGLLGFDLVNNQNLLVGIAGGGSNTNLTASGISDKAGAQAWHVLGYAAAMYGPAFVNVAGGWNSFDQSYQRRVIPGTAGTVFASTISAAQSSSTDVAYFFQGRGGWTFQTEVGRIEPYVHGATRNQSFGGFSETNASIFSLSVPSASLSEAEYGAGVRWACAPIKTVDQRVAVAPTIDLAYVRFTNDGPIQVETNLLGTSVVGQTAALGADAIRVAAGLSLTSLAGISGSFGYTGTVRDAATAHTVSGGLSIKF</sequence>
<dbReference type="InterPro" id="IPR006315">
    <property type="entry name" value="OM_autotransptr_brl_dom"/>
</dbReference>